<organism evidence="1 2">
    <name type="scientific">Streptomyces coeruleoprunus</name>
    <dbReference type="NCBI Taxonomy" id="285563"/>
    <lineage>
        <taxon>Bacteria</taxon>
        <taxon>Bacillati</taxon>
        <taxon>Actinomycetota</taxon>
        <taxon>Actinomycetes</taxon>
        <taxon>Kitasatosporales</taxon>
        <taxon>Streptomycetaceae</taxon>
        <taxon>Streptomyces</taxon>
    </lineage>
</organism>
<proteinExistence type="predicted"/>
<dbReference type="EMBL" id="JBHSJD010000014">
    <property type="protein sequence ID" value="MFC5024438.1"/>
    <property type="molecule type" value="Genomic_DNA"/>
</dbReference>
<accession>A0ABV9XIF6</accession>
<dbReference type="Proteomes" id="UP001595829">
    <property type="component" value="Unassembled WGS sequence"/>
</dbReference>
<name>A0ABV9XIF6_9ACTN</name>
<evidence type="ECO:0000313" key="1">
    <source>
        <dbReference type="EMBL" id="MFC5024438.1"/>
    </source>
</evidence>
<sequence length="75" mass="8442">MASRLDMLRELMALNEQYEQLTGDPAYLYVYNAGDSQGARFVFTNERVMHGPAAALAHMREVLRQAVEGLEHSAE</sequence>
<gene>
    <name evidence="1" type="ORF">ACFPM3_20120</name>
</gene>
<reference evidence="2" key="1">
    <citation type="journal article" date="2019" name="Int. J. Syst. Evol. Microbiol.">
        <title>The Global Catalogue of Microorganisms (GCM) 10K type strain sequencing project: providing services to taxonomists for standard genome sequencing and annotation.</title>
        <authorList>
            <consortium name="The Broad Institute Genomics Platform"/>
            <consortium name="The Broad Institute Genome Sequencing Center for Infectious Disease"/>
            <person name="Wu L."/>
            <person name="Ma J."/>
        </authorList>
    </citation>
    <scope>NUCLEOTIDE SEQUENCE [LARGE SCALE GENOMIC DNA]</scope>
    <source>
        <strain evidence="2">CGMCC 4.1648</strain>
    </source>
</reference>
<protein>
    <submittedName>
        <fullName evidence="1">Uncharacterized protein</fullName>
    </submittedName>
</protein>
<evidence type="ECO:0000313" key="2">
    <source>
        <dbReference type="Proteomes" id="UP001595829"/>
    </source>
</evidence>
<comment type="caution">
    <text evidence="1">The sequence shown here is derived from an EMBL/GenBank/DDBJ whole genome shotgun (WGS) entry which is preliminary data.</text>
</comment>
<keyword evidence="2" id="KW-1185">Reference proteome</keyword>
<dbReference type="RefSeq" id="WP_345686680.1">
    <property type="nucleotide sequence ID" value="NZ_BAABIT010000001.1"/>
</dbReference>